<organism evidence="1 2">
    <name type="scientific">Kibdelosporangium lantanae</name>
    <dbReference type="NCBI Taxonomy" id="1497396"/>
    <lineage>
        <taxon>Bacteria</taxon>
        <taxon>Bacillati</taxon>
        <taxon>Actinomycetota</taxon>
        <taxon>Actinomycetes</taxon>
        <taxon>Pseudonocardiales</taxon>
        <taxon>Pseudonocardiaceae</taxon>
        <taxon>Kibdelosporangium</taxon>
    </lineage>
</organism>
<name>A0ABW3M6F1_9PSEU</name>
<proteinExistence type="predicted"/>
<protein>
    <submittedName>
        <fullName evidence="1">Uncharacterized protein</fullName>
    </submittedName>
</protein>
<keyword evidence="2" id="KW-1185">Reference proteome</keyword>
<evidence type="ECO:0000313" key="1">
    <source>
        <dbReference type="EMBL" id="MFD1046283.1"/>
    </source>
</evidence>
<comment type="caution">
    <text evidence="1">The sequence shown here is derived from an EMBL/GenBank/DDBJ whole genome shotgun (WGS) entry which is preliminary data.</text>
</comment>
<sequence length="70" mass="7961">MTHTTATRRRAFVDQISLACAEVGATITWHSDDWVSANGMDLESYYRVLADFFDTGVMREPRLRSSPPPR</sequence>
<evidence type="ECO:0000313" key="2">
    <source>
        <dbReference type="Proteomes" id="UP001597045"/>
    </source>
</evidence>
<reference evidence="2" key="1">
    <citation type="journal article" date="2019" name="Int. J. Syst. Evol. Microbiol.">
        <title>The Global Catalogue of Microorganisms (GCM) 10K type strain sequencing project: providing services to taxonomists for standard genome sequencing and annotation.</title>
        <authorList>
            <consortium name="The Broad Institute Genomics Platform"/>
            <consortium name="The Broad Institute Genome Sequencing Center for Infectious Disease"/>
            <person name="Wu L."/>
            <person name="Ma J."/>
        </authorList>
    </citation>
    <scope>NUCLEOTIDE SEQUENCE [LARGE SCALE GENOMIC DNA]</scope>
    <source>
        <strain evidence="2">JCM 31486</strain>
    </source>
</reference>
<dbReference type="Proteomes" id="UP001597045">
    <property type="component" value="Unassembled WGS sequence"/>
</dbReference>
<accession>A0ABW3M6F1</accession>
<dbReference type="EMBL" id="JBHTIS010000593">
    <property type="protein sequence ID" value="MFD1046283.1"/>
    <property type="molecule type" value="Genomic_DNA"/>
</dbReference>
<gene>
    <name evidence="1" type="ORF">ACFQ1S_12310</name>
</gene>